<keyword evidence="3" id="KW-1185">Reference proteome</keyword>
<organism evidence="2 3">
    <name type="scientific">Elysia crispata</name>
    <name type="common">lettuce slug</name>
    <dbReference type="NCBI Taxonomy" id="231223"/>
    <lineage>
        <taxon>Eukaryota</taxon>
        <taxon>Metazoa</taxon>
        <taxon>Spiralia</taxon>
        <taxon>Lophotrochozoa</taxon>
        <taxon>Mollusca</taxon>
        <taxon>Gastropoda</taxon>
        <taxon>Heterobranchia</taxon>
        <taxon>Euthyneura</taxon>
        <taxon>Panpulmonata</taxon>
        <taxon>Sacoglossa</taxon>
        <taxon>Placobranchoidea</taxon>
        <taxon>Plakobranchidae</taxon>
        <taxon>Elysia</taxon>
    </lineage>
</organism>
<accession>A0AAE1CPJ3</accession>
<evidence type="ECO:0000313" key="3">
    <source>
        <dbReference type="Proteomes" id="UP001283361"/>
    </source>
</evidence>
<proteinExistence type="predicted"/>
<sequence length="391" mass="43108">MDGVVDASITLTGVVERVNGTFVPCSQPIIAGFRVYLLTQFVPTDMTSQGAPESLGMQRLYAFDLRARLMDRIHTVWFYNLEMEGRRSQQTRTTGSDPGIIPPIVMYYQGVIYINNVGPQASRRFSGRDKQPYASTLWAFRDNGNDTQLLFKKSCWYGPMAMYDTYNDLAQSQKRGDSSEPLFSARGRVKEHRLEEDAVIWVLNRSPALIAGHSARDGSVIGQLNLAGVSKIEGWATSKMGVTRLFANSTKDIIVIGMQNSDGEAFLVAVEVDRKAPNNASLVFSTKVGSADLLHRMNSRQEKHSRDKQGKEGPRNAKPHVKSVGTHTQHLASTMYSVAGQIVNVAIPAEKRKASNRARGLQGISKWKLGVVALVEESGPSYSKLHAAAVF</sequence>
<dbReference type="Proteomes" id="UP001283361">
    <property type="component" value="Unassembled WGS sequence"/>
</dbReference>
<feature type="region of interest" description="Disordered" evidence="1">
    <location>
        <begin position="297"/>
        <end position="323"/>
    </location>
</feature>
<reference evidence="2" key="1">
    <citation type="journal article" date="2023" name="G3 (Bethesda)">
        <title>A reference genome for the long-term kleptoplast-retaining sea slug Elysia crispata morphotype clarki.</title>
        <authorList>
            <person name="Eastman K.E."/>
            <person name="Pendleton A.L."/>
            <person name="Shaikh M.A."/>
            <person name="Suttiyut T."/>
            <person name="Ogas R."/>
            <person name="Tomko P."/>
            <person name="Gavelis G."/>
            <person name="Widhalm J.R."/>
            <person name="Wisecaver J.H."/>
        </authorList>
    </citation>
    <scope>NUCLEOTIDE SEQUENCE</scope>
    <source>
        <strain evidence="2">ECLA1</strain>
    </source>
</reference>
<comment type="caution">
    <text evidence="2">The sequence shown here is derived from an EMBL/GenBank/DDBJ whole genome shotgun (WGS) entry which is preliminary data.</text>
</comment>
<evidence type="ECO:0000256" key="1">
    <source>
        <dbReference type="SAM" id="MobiDB-lite"/>
    </source>
</evidence>
<dbReference type="EMBL" id="JAWDGP010007289">
    <property type="protein sequence ID" value="KAK3726665.1"/>
    <property type="molecule type" value="Genomic_DNA"/>
</dbReference>
<dbReference type="AlphaFoldDB" id="A0AAE1CPJ3"/>
<name>A0AAE1CPJ3_9GAST</name>
<protein>
    <submittedName>
        <fullName evidence="2">Uncharacterized protein</fullName>
    </submittedName>
</protein>
<gene>
    <name evidence="2" type="ORF">RRG08_016974</name>
</gene>
<evidence type="ECO:0000313" key="2">
    <source>
        <dbReference type="EMBL" id="KAK3726665.1"/>
    </source>
</evidence>
<feature type="compositionally biased region" description="Basic and acidic residues" evidence="1">
    <location>
        <begin position="297"/>
        <end position="315"/>
    </location>
</feature>